<dbReference type="Pfam" id="PF13472">
    <property type="entry name" value="Lipase_GDSL_2"/>
    <property type="match status" value="1"/>
</dbReference>
<dbReference type="CDD" id="cd00229">
    <property type="entry name" value="SGNH_hydrolase"/>
    <property type="match status" value="1"/>
</dbReference>
<feature type="compositionally biased region" description="Low complexity" evidence="1">
    <location>
        <begin position="439"/>
        <end position="457"/>
    </location>
</feature>
<dbReference type="Gene3D" id="2.60.120.260">
    <property type="entry name" value="Galactose-binding domain-like"/>
    <property type="match status" value="1"/>
</dbReference>
<feature type="region of interest" description="Disordered" evidence="1">
    <location>
        <begin position="463"/>
        <end position="515"/>
    </location>
</feature>
<dbReference type="InterPro" id="IPR036514">
    <property type="entry name" value="SGNH_hydro_sf"/>
</dbReference>
<dbReference type="Gene3D" id="3.40.50.1110">
    <property type="entry name" value="SGNH hydrolase"/>
    <property type="match status" value="1"/>
</dbReference>
<evidence type="ECO:0000313" key="4">
    <source>
        <dbReference type="Proteomes" id="UP000310263"/>
    </source>
</evidence>
<dbReference type="InterPro" id="IPR013830">
    <property type="entry name" value="SGNH_hydro"/>
</dbReference>
<evidence type="ECO:0000256" key="1">
    <source>
        <dbReference type="SAM" id="MobiDB-lite"/>
    </source>
</evidence>
<dbReference type="AlphaFoldDB" id="A0A4S2EZD9"/>
<dbReference type="RefSeq" id="WP_136013094.1">
    <property type="nucleotide sequence ID" value="NZ_SRYE01000005.1"/>
</dbReference>
<protein>
    <recommendedName>
        <fullName evidence="2">SGNH hydrolase-type esterase domain-containing protein</fullName>
    </recommendedName>
</protein>
<feature type="domain" description="SGNH hydrolase-type esterase" evidence="2">
    <location>
        <begin position="190"/>
        <end position="351"/>
    </location>
</feature>
<proteinExistence type="predicted"/>
<evidence type="ECO:0000259" key="2">
    <source>
        <dbReference type="Pfam" id="PF13472"/>
    </source>
</evidence>
<dbReference type="OrthoDB" id="9771802at2"/>
<reference evidence="3 4" key="1">
    <citation type="submission" date="2019-04" db="EMBL/GenBank/DDBJ databases">
        <title>Microbes associate with the intestines of laboratory mice.</title>
        <authorList>
            <person name="Navarre W."/>
            <person name="Wong E."/>
            <person name="Huang K."/>
            <person name="Tropini C."/>
            <person name="Ng K."/>
            <person name="Yu B."/>
        </authorList>
    </citation>
    <scope>NUCLEOTIDE SEQUENCE [LARGE SCALE GENOMIC DNA]</scope>
    <source>
        <strain evidence="3 4">NM07_P-09</strain>
    </source>
</reference>
<accession>A0A4S2EZD9</accession>
<feature type="region of interest" description="Disordered" evidence="1">
    <location>
        <begin position="438"/>
        <end position="457"/>
    </location>
</feature>
<comment type="caution">
    <text evidence="3">The sequence shown here is derived from an EMBL/GenBank/DDBJ whole genome shotgun (WGS) entry which is preliminary data.</text>
</comment>
<feature type="region of interest" description="Disordered" evidence="1">
    <location>
        <begin position="384"/>
        <end position="407"/>
    </location>
</feature>
<dbReference type="Proteomes" id="UP000310263">
    <property type="component" value="Unassembled WGS sequence"/>
</dbReference>
<evidence type="ECO:0000313" key="3">
    <source>
        <dbReference type="EMBL" id="TGY61372.1"/>
    </source>
</evidence>
<sequence length="982" mass="106095">MTQSFWQTIDASWSHSQGAAAFVHGAVTFEQEPDGWVRPLRFYPQQLRALSSCMAWHPGLYHAMGLTCAGITVECLTDAQRVALELQVDPEPQGTTAQIRLADGGPSSLSHDGISVTADGLHLPPQMPGNEPVELVVEVEDSQRDPVLPGMEEPRQVTFWLPMLRGCKIKNLSCDGTYLSPVAPKPLLLVLGDSISQGFLVDDPACAWPSIVAQERSLDLVNQGVGGQVFQPSALEGLQRLPTPAHVWVGLGANYRFERWNPAVVKREIASYFHRIAQLWPETPIVVASPTPHDEEAYPTAKGAAYDLIPEFIQEACGRYPNMRFQDGSVLLENRDRYFADADHPSRRGGRLMGLRCGRVLDGEPPIDTVAAREARRHAKIREALQEKAGQGRGCSAPPEEVDSIDTTGMEPLDFAALAPAAPVRHLDPIAPAPVLSDAAAQTSGPSQPAASPAPVTAPELEVPAAEKPVPSHPAASPEPETPVTHTSEPSQPAAAQKAGFSRLTPAERQAAVRQGRDLEARFNQLASQLPADDEEGRAAGKAYLATTHGLYHHEPLSWAFTPKIYSEAGWEVLREAAETMGSIMTKVTRAYRDSQEVRDFFALPAQVDELCRIDPGYECEIPLARVDIFLNEDTGAYWFCELNTDGSAGMTATDQVTAAIQKSETFKELSKEAPLRAPESVRALCAREILDCYASWEKAGQEPYPAEKPTLAIVDYTESLSVDEAQDFCEIFSELGVSARIADLRSLALDEVGGHWRLKDDQGPIDLVWRRAVLSEMMEKPCDGADALALAAEEGLACVVGGFRTWPCATKTVFAYLHSPLASKVLDAPELAFVQGHVPYTQILAKDCDLSTFADKDAWILKPAEGYNGQGVVAGLDVSEVAWKDALRDGAASGAVIQAYAPQYEGEVIVGSVAAGDGTQASGRIKAHFMEGLYLFGGRFAGVFTRCGASATISEAAGRLNMGAFIASDSLKSLDTPQNEQ</sequence>
<gene>
    <name evidence="3" type="ORF">E5334_08150</name>
</gene>
<dbReference type="SUPFAM" id="SSF52266">
    <property type="entry name" value="SGNH hydrolase"/>
    <property type="match status" value="1"/>
</dbReference>
<dbReference type="SUPFAM" id="SSF56059">
    <property type="entry name" value="Glutathione synthetase ATP-binding domain-like"/>
    <property type="match status" value="1"/>
</dbReference>
<keyword evidence="4" id="KW-1185">Reference proteome</keyword>
<dbReference type="EMBL" id="SRYE01000005">
    <property type="protein sequence ID" value="TGY61372.1"/>
    <property type="molecule type" value="Genomic_DNA"/>
</dbReference>
<organism evidence="3 4">
    <name type="scientific">Muricaecibacterium torontonense</name>
    <dbReference type="NCBI Taxonomy" id="3032871"/>
    <lineage>
        <taxon>Bacteria</taxon>
        <taxon>Bacillati</taxon>
        <taxon>Actinomycetota</taxon>
        <taxon>Coriobacteriia</taxon>
        <taxon>Coriobacteriales</taxon>
        <taxon>Atopobiaceae</taxon>
        <taxon>Muricaecibacterium</taxon>
    </lineage>
</organism>
<name>A0A4S2EZD9_9ACTN</name>